<proteinExistence type="predicted"/>
<organism evidence="1">
    <name type="scientific">Leviviridae sp</name>
    <dbReference type="NCBI Taxonomy" id="2027243"/>
    <lineage>
        <taxon>Viruses</taxon>
        <taxon>Riboviria</taxon>
        <taxon>Orthornavirae</taxon>
        <taxon>Lenarviricota</taxon>
        <taxon>Leviviricetes</taxon>
        <taxon>Norzivirales</taxon>
        <taxon>Fiersviridae</taxon>
    </lineage>
</organism>
<accession>A0A514D9Q7</accession>
<evidence type="ECO:0000313" key="1">
    <source>
        <dbReference type="EMBL" id="QDH90336.1"/>
    </source>
</evidence>
<dbReference type="EMBL" id="MN035445">
    <property type="protein sequence ID" value="QDH90336.1"/>
    <property type="molecule type" value="Genomic_RNA"/>
</dbReference>
<sequence>MTNFQLRSALALAGLRGTAVYMDSLSEWDLTESQVSLVREFNDAMRQQRRSSKTSVKPRGIRVLRYVRLDAFNQCFDDR</sequence>
<name>A0A514D9Q7_9VIRU</name>
<reference evidence="1" key="1">
    <citation type="submission" date="2019-05" db="EMBL/GenBank/DDBJ databases">
        <title>Metatranscriptomic reconstruction reveals RNA viruses with the potential to shape carbon cycling in soil.</title>
        <authorList>
            <person name="Starr E.P."/>
            <person name="Nuccio E."/>
            <person name="Pett-Ridge J."/>
            <person name="Banfield J.F."/>
            <person name="Firestone M.K."/>
        </authorList>
    </citation>
    <scope>NUCLEOTIDE SEQUENCE</scope>
    <source>
        <strain evidence="1">H2_Bulk_Litter_12_scaffold_320</strain>
    </source>
</reference>
<gene>
    <name evidence="1" type="ORF">H2BulkLitter12320_000003</name>
</gene>
<protein>
    <submittedName>
        <fullName evidence="1">Uncharacterized protein</fullName>
    </submittedName>
</protein>